<accession>A0A7S9HD94</accession>
<evidence type="ECO:0000256" key="4">
    <source>
        <dbReference type="ARBA" id="ARBA00023110"/>
    </source>
</evidence>
<dbReference type="InterPro" id="IPR000774">
    <property type="entry name" value="PPIase_FKBP_N"/>
</dbReference>
<dbReference type="EC" id="5.2.1.8" evidence="7"/>
<keyword evidence="3" id="KW-0732">Signal</keyword>
<reference evidence="9 10" key="1">
    <citation type="submission" date="2020-11" db="EMBL/GenBank/DDBJ databases">
        <title>Complete genome sequence for Salinimonas sp. strain G2-b.</title>
        <authorList>
            <person name="Park S.-J."/>
        </authorList>
    </citation>
    <scope>NUCLEOTIDE SEQUENCE [LARGE SCALE GENOMIC DNA]</scope>
    <source>
        <strain evidence="9 10">G2-b</strain>
    </source>
</reference>
<evidence type="ECO:0000256" key="2">
    <source>
        <dbReference type="ARBA" id="ARBA00006577"/>
    </source>
</evidence>
<keyword evidence="4 6" id="KW-0697">Rotamase</keyword>
<dbReference type="Proteomes" id="UP000595095">
    <property type="component" value="Chromosome"/>
</dbReference>
<evidence type="ECO:0000256" key="3">
    <source>
        <dbReference type="ARBA" id="ARBA00022729"/>
    </source>
</evidence>
<dbReference type="PANTHER" id="PTHR43811:SF23">
    <property type="entry name" value="FKBP-TYPE 22 KDA PEPTIDYL-PROLYL CIS-TRANS ISOMERASE"/>
    <property type="match status" value="1"/>
</dbReference>
<evidence type="ECO:0000256" key="7">
    <source>
        <dbReference type="RuleBase" id="RU003915"/>
    </source>
</evidence>
<gene>
    <name evidence="9" type="ORF">IT774_02170</name>
</gene>
<dbReference type="PROSITE" id="PS50059">
    <property type="entry name" value="FKBP_PPIASE"/>
    <property type="match status" value="1"/>
</dbReference>
<dbReference type="Gene3D" id="1.10.287.460">
    <property type="entry name" value="Peptidyl-prolyl cis-trans isomerase, FKBP-type, N-terminal domain"/>
    <property type="match status" value="1"/>
</dbReference>
<feature type="domain" description="PPIase FKBP-type" evidence="8">
    <location>
        <begin position="165"/>
        <end position="251"/>
    </location>
</feature>
<dbReference type="SUPFAM" id="SSF54534">
    <property type="entry name" value="FKBP-like"/>
    <property type="match status" value="1"/>
</dbReference>
<dbReference type="InterPro" id="IPR001179">
    <property type="entry name" value="PPIase_FKBP_dom"/>
</dbReference>
<dbReference type="Pfam" id="PF00254">
    <property type="entry name" value="FKBP_C"/>
    <property type="match status" value="1"/>
</dbReference>
<evidence type="ECO:0000256" key="6">
    <source>
        <dbReference type="PROSITE-ProRule" id="PRU00277"/>
    </source>
</evidence>
<dbReference type="AlphaFoldDB" id="A0A7S9HD94"/>
<evidence type="ECO:0000256" key="1">
    <source>
        <dbReference type="ARBA" id="ARBA00000971"/>
    </source>
</evidence>
<dbReference type="GO" id="GO:0006457">
    <property type="term" value="P:protein folding"/>
    <property type="evidence" value="ECO:0007669"/>
    <property type="project" value="InterPro"/>
</dbReference>
<dbReference type="InterPro" id="IPR036944">
    <property type="entry name" value="PPIase_FKBP_N_sf"/>
</dbReference>
<evidence type="ECO:0000313" key="9">
    <source>
        <dbReference type="EMBL" id="QPG06066.1"/>
    </source>
</evidence>
<keyword evidence="10" id="KW-1185">Reference proteome</keyword>
<dbReference type="Gene3D" id="3.10.50.40">
    <property type="match status" value="1"/>
</dbReference>
<evidence type="ECO:0000256" key="5">
    <source>
        <dbReference type="ARBA" id="ARBA00023235"/>
    </source>
</evidence>
<evidence type="ECO:0000313" key="10">
    <source>
        <dbReference type="Proteomes" id="UP000595095"/>
    </source>
</evidence>
<dbReference type="EMBL" id="CP064795">
    <property type="protein sequence ID" value="QPG06066.1"/>
    <property type="molecule type" value="Genomic_DNA"/>
</dbReference>
<name>A0A7S9HD94_9ALTE</name>
<sequence length="252" mass="27477">MTRICCLEQVNTGYVTLRCARKNSSGPNTCWDGFLNKFCNLISGDTVSDNYSTVETQASYGVGFQMGEQLKSNPFDGLDIDAVLAGLSDAFTGEAAKVDNNTLRSAFGEIHERMQAAKAEQSKAQIEEGEKFLKENAEREEVQVTESGLQYEVLETGDGEVPNADSTVRVHYHGTFINGKVFDSSYERGQPAEFPVNGVIKGWTEALQMMPAGSKWKVYVPSELAYGEQGAGGAIPPFTTLVFDVELLDILA</sequence>
<keyword evidence="5 6" id="KW-0413">Isomerase</keyword>
<proteinExistence type="inferred from homology"/>
<protein>
    <recommendedName>
        <fullName evidence="7">Peptidyl-prolyl cis-trans isomerase</fullName>
        <ecNumber evidence="7">5.2.1.8</ecNumber>
    </recommendedName>
</protein>
<evidence type="ECO:0000259" key="8">
    <source>
        <dbReference type="PROSITE" id="PS50059"/>
    </source>
</evidence>
<dbReference type="KEGG" id="smaa:IT774_02170"/>
<dbReference type="PANTHER" id="PTHR43811">
    <property type="entry name" value="FKBP-TYPE PEPTIDYL-PROLYL CIS-TRANS ISOMERASE FKPA"/>
    <property type="match status" value="1"/>
</dbReference>
<organism evidence="9 10">
    <name type="scientific">Salinimonas marina</name>
    <dbReference type="NCBI Taxonomy" id="2785918"/>
    <lineage>
        <taxon>Bacteria</taxon>
        <taxon>Pseudomonadati</taxon>
        <taxon>Pseudomonadota</taxon>
        <taxon>Gammaproteobacteria</taxon>
        <taxon>Alteromonadales</taxon>
        <taxon>Alteromonadaceae</taxon>
        <taxon>Alteromonas/Salinimonas group</taxon>
        <taxon>Salinimonas</taxon>
    </lineage>
</organism>
<dbReference type="NCBIfam" id="NF008602">
    <property type="entry name" value="PRK11570.1"/>
    <property type="match status" value="1"/>
</dbReference>
<dbReference type="Pfam" id="PF01346">
    <property type="entry name" value="FKBP_N"/>
    <property type="match status" value="1"/>
</dbReference>
<comment type="catalytic activity">
    <reaction evidence="1 6 7">
        <text>[protein]-peptidylproline (omega=180) = [protein]-peptidylproline (omega=0)</text>
        <dbReference type="Rhea" id="RHEA:16237"/>
        <dbReference type="Rhea" id="RHEA-COMP:10747"/>
        <dbReference type="Rhea" id="RHEA-COMP:10748"/>
        <dbReference type="ChEBI" id="CHEBI:83833"/>
        <dbReference type="ChEBI" id="CHEBI:83834"/>
        <dbReference type="EC" id="5.2.1.8"/>
    </reaction>
</comment>
<comment type="similarity">
    <text evidence="2 7">Belongs to the FKBP-type PPIase family.</text>
</comment>
<dbReference type="GO" id="GO:0003755">
    <property type="term" value="F:peptidyl-prolyl cis-trans isomerase activity"/>
    <property type="evidence" value="ECO:0007669"/>
    <property type="project" value="UniProtKB-UniRule"/>
</dbReference>
<dbReference type="FunFam" id="3.10.50.40:FF:000045">
    <property type="entry name" value="Peptidyl-prolyl cis-trans isomerase"/>
    <property type="match status" value="1"/>
</dbReference>
<dbReference type="InterPro" id="IPR046357">
    <property type="entry name" value="PPIase_dom_sf"/>
</dbReference>